<dbReference type="FunFam" id="3.40.50.2000:FF:000206">
    <property type="entry name" value="Trehalose-6-phosphate synthase"/>
    <property type="match status" value="1"/>
</dbReference>
<dbReference type="GO" id="GO:0003825">
    <property type="term" value="F:alpha,alpha-trehalose-phosphate synthase (UDP-forming) activity"/>
    <property type="evidence" value="ECO:0000318"/>
    <property type="project" value="GO_Central"/>
</dbReference>
<evidence type="ECO:0000256" key="7">
    <source>
        <dbReference type="ARBA" id="ARBA00022679"/>
    </source>
</evidence>
<comment type="similarity">
    <text evidence="4">Belongs to the small GTPase superfamily. Arf family.</text>
</comment>
<dbReference type="Pfam" id="PF00025">
    <property type="entry name" value="Arf"/>
    <property type="match status" value="1"/>
</dbReference>
<feature type="region of interest" description="Disordered" evidence="14">
    <location>
        <begin position="2481"/>
        <end position="2506"/>
    </location>
</feature>
<dbReference type="InterPro" id="IPR036412">
    <property type="entry name" value="HAD-like_sf"/>
</dbReference>
<feature type="domain" description="MSP" evidence="15">
    <location>
        <begin position="2066"/>
        <end position="2185"/>
    </location>
</feature>
<evidence type="ECO:0000256" key="10">
    <source>
        <dbReference type="ARBA" id="ARBA00048039"/>
    </source>
</evidence>
<gene>
    <name evidence="16" type="primary">WBGene00108301</name>
</gene>
<dbReference type="EC" id="2.4.1.15" evidence="5"/>
<dbReference type="FunFam" id="3.40.50.300:FF:000412">
    <property type="entry name" value="ADP-ribosylation factor 1"/>
    <property type="match status" value="1"/>
</dbReference>
<dbReference type="InterPro" id="IPR005225">
    <property type="entry name" value="Small_GTP-bd"/>
</dbReference>
<proteinExistence type="inferred from homology"/>
<dbReference type="GO" id="GO:0003924">
    <property type="term" value="F:GTPase activity"/>
    <property type="evidence" value="ECO:0007669"/>
    <property type="project" value="InterPro"/>
</dbReference>
<feature type="binding site" evidence="11">
    <location>
        <begin position="1079"/>
        <end position="1082"/>
    </location>
    <ligand>
        <name>GTP</name>
        <dbReference type="ChEBI" id="CHEBI:37565"/>
    </ligand>
</feature>
<dbReference type="Pfam" id="PF00982">
    <property type="entry name" value="Glyco_transf_20"/>
    <property type="match status" value="1"/>
</dbReference>
<dbReference type="PROSITE" id="PS50202">
    <property type="entry name" value="MSP"/>
    <property type="match status" value="1"/>
</dbReference>
<feature type="region of interest" description="Disordered" evidence="14">
    <location>
        <begin position="2887"/>
        <end position="2916"/>
    </location>
</feature>
<feature type="coiled-coil region" evidence="13">
    <location>
        <begin position="2599"/>
        <end position="2628"/>
    </location>
</feature>
<evidence type="ECO:0000256" key="1">
    <source>
        <dbReference type="ARBA" id="ARBA00002045"/>
    </source>
</evidence>
<dbReference type="InterPro" id="IPR027417">
    <property type="entry name" value="P-loop_NTPase"/>
</dbReference>
<keyword evidence="17" id="KW-1185">Reference proteome</keyword>
<feature type="region of interest" description="Disordered" evidence="14">
    <location>
        <begin position="2195"/>
        <end position="2216"/>
    </location>
</feature>
<feature type="coiled-coil region" evidence="13">
    <location>
        <begin position="1529"/>
        <end position="1567"/>
    </location>
</feature>
<evidence type="ECO:0000313" key="17">
    <source>
        <dbReference type="Proteomes" id="UP000005239"/>
    </source>
</evidence>
<keyword evidence="8 11" id="KW-0547">Nucleotide-binding</keyword>
<dbReference type="CDD" id="cd03788">
    <property type="entry name" value="GT20_TPS"/>
    <property type="match status" value="1"/>
</dbReference>
<organism evidence="16 17">
    <name type="scientific">Pristionchus pacificus</name>
    <name type="common">Parasitic nematode worm</name>
    <dbReference type="NCBI Taxonomy" id="54126"/>
    <lineage>
        <taxon>Eukaryota</taxon>
        <taxon>Metazoa</taxon>
        <taxon>Ecdysozoa</taxon>
        <taxon>Nematoda</taxon>
        <taxon>Chromadorea</taxon>
        <taxon>Rhabditida</taxon>
        <taxon>Rhabditina</taxon>
        <taxon>Diplogasteromorpha</taxon>
        <taxon>Diplogasteroidea</taxon>
        <taxon>Neodiplogasteridae</taxon>
        <taxon>Pristionchus</taxon>
    </lineage>
</organism>
<feature type="compositionally biased region" description="Basic residues" evidence="14">
    <location>
        <begin position="2890"/>
        <end position="2910"/>
    </location>
</feature>
<dbReference type="EnsemblMetazoa" id="PPA18747.1">
    <property type="protein sequence ID" value="PPA18747.1"/>
    <property type="gene ID" value="WBGene00108301"/>
</dbReference>
<dbReference type="Pfam" id="PF18572">
    <property type="entry name" value="T6PP_N"/>
    <property type="match status" value="1"/>
</dbReference>
<dbReference type="InterPro" id="IPR008962">
    <property type="entry name" value="PapD-like_sf"/>
</dbReference>
<dbReference type="Gene3D" id="3.40.50.2000">
    <property type="entry name" value="Glycogen Phosphorylase B"/>
    <property type="match status" value="2"/>
</dbReference>
<protein>
    <recommendedName>
        <fullName evidence="5">alpha,alpha-trehalose-phosphate synthase (UDP-forming)</fullName>
        <ecNumber evidence="5">2.4.1.15</ecNumber>
    </recommendedName>
</protein>
<keyword evidence="9 11" id="KW-0342">GTP-binding</keyword>
<feature type="binding site" evidence="11">
    <location>
        <position position="1023"/>
    </location>
    <ligand>
        <name>GTP</name>
        <dbReference type="ChEBI" id="CHEBI:37565"/>
    </ligand>
</feature>
<dbReference type="PROSITE" id="PS51417">
    <property type="entry name" value="ARF"/>
    <property type="match status" value="1"/>
</dbReference>
<feature type="region of interest" description="Disordered" evidence="14">
    <location>
        <begin position="2743"/>
        <end position="2777"/>
    </location>
</feature>
<comment type="similarity">
    <text evidence="2">In the N-terminal section; belongs to the glycosyltransferase 20 family.</text>
</comment>
<dbReference type="InterPro" id="IPR006689">
    <property type="entry name" value="Small_GTPase_ARF/SAR"/>
</dbReference>
<dbReference type="Gene3D" id="3.30.70.3080">
    <property type="match status" value="1"/>
</dbReference>
<evidence type="ECO:0000256" key="4">
    <source>
        <dbReference type="ARBA" id="ARBA00010290"/>
    </source>
</evidence>
<dbReference type="SMART" id="SM00178">
    <property type="entry name" value="SAR"/>
    <property type="match status" value="1"/>
</dbReference>
<dbReference type="SMART" id="SM00177">
    <property type="entry name" value="ARF"/>
    <property type="match status" value="1"/>
</dbReference>
<reference evidence="16" key="2">
    <citation type="submission" date="2022-06" db="UniProtKB">
        <authorList>
            <consortium name="EnsemblMetazoa"/>
        </authorList>
    </citation>
    <scope>IDENTIFICATION</scope>
    <source>
        <strain evidence="16">PS312</strain>
    </source>
</reference>
<keyword evidence="6" id="KW-0328">Glycosyltransferase</keyword>
<keyword evidence="7" id="KW-0808">Transferase</keyword>
<sequence length="3121" mass="355099">MCIIFPFREVINWFLDLYECIGGRVTSLLRSLPLSSISFSTPIIPVRPFSILLHSHRGVIDLIPQMDNDNIHLLDQPFQRKIGTQLSDAIFTSDLVHILHHLEVEAEKKKTFPELMNEHFDLIGSEWKKRAIKSEIALQGLLLLLEYCMWNPATSASSELFERLVNFLGFHTIQFWKIAVPVLFESDFTAATKYRDSLLFALALYDVNTGKSRLKEVYAAVPGVRESLLGENAKSFGEKFHHLKKRISRHNSRSSLLDEIGSPGKDRSMSGGAMDGYDSDTDHSIPSGLASAHFHQRVINVSNAPPVSLKKEKTGEWEIKQGSGGLVSCVDPVMSKHEDNVWLANLGMNVGGKNGKRPSNADQSHSLAPTTNTLGLPLIKQTIAEVLFHVLAEEDEVENVKDKNKARQDLSLLGVLNHYNRGRYKLNPVVVQEEDYNVYYGGISNGLLWPALHNLPEYISEEYKDPNLIRDHWCSYVRVNYQFAINAVRNSRPQDFIWIHDYHLVLVGLIMQSLDPNLEVGFFLHIPFQPPDSFFEKFPLVAIPLLRGLLRFTKVGFQTHRDRERFVLEVEKYFRAAKVSFDKQLDIYTISLEGVSCSLGVFPVSIKNEDFLQFVSKPETVKLSADIRRKMLGPSPSPDCRLFFSVERFDYTKGIREKLHGWRKYLETHPERRGKDVLYQIAVTNRRSVDMYRVYQDECMALVEGINNDYSTKEWTPIVFECDGLPRDQLVAAYCAMDIGVVTPRKDGMNLVAKEMIVVNPQAGLILSTGAGSEIQFYNAGLYGQEGERNYTRIDDLYDPIQYAQCFYDAATLNEEDRAKRSKRIHEFLLAHDIERWSTAFLDPRWTHHVIKKAKIETIDDFFSLMIRTRHIRRQIVERVLEGVPIRQHFCISLANARDSLVSSASSTNTLRVKASKSADIAIFDIQNEISELERDLSFIDYVESDDPDNIEQMGLLDLVRSFKSAPEKEIRILLLGLDNAGKTTLLKKLSSEELTNVTPTKGFNVKTIASGGITLNVWDIGGQRAIRPYWSNYYPGTHAVIYVVDASDVKRLDESHVELDELLEEKKLEGIPLLVLANKQDLTTAADAVQISTMLGLSNIRERAWQIQSLSKGMEYFHEQVEEATALLTKADHFYYFFTDRDGTLKSYSCAYSASIQPAYSGVIQAQFARRCAQTCAILTTAPMMNMGILDVGTIPEGYYYYGASGGREWYVSPSVKFRDSSIQNPEQALLDELFNRLSLLVEEEDFHVFSWIGSGLQKHYGHVTIAHQDVHGSISKEKGAKLKSKVEEVVREIDHNGDKLVVVHSERETKVLVKTQHGQLFDKGNGLRMLCNNVNIDLKEGNILVCGDSSTDLPMLEECLAKNSTGVFTIWVTQDESLQGKVRALCSQFANSNFVFVNSPEVLLGAMAQATIRETFVSDRQKRKELDGKEVVENLRMGKESFEAVKDMHYMWYVHSVKALLVQVAKGIVPKLNQVSERDFLLCLNRIPVKTDIVLTSQCLIRARRSIDHPMERIEETTAMSSFVVEKNNEDEEQRKLEEMIRKKERRLEKLKRKEKKRVREALRRLVMRHAEFFRRHHATDHIRVKRSEYRLVEKPGTKRDKHSYVKKMDRAPNLLSSELSPIQQVSQTVMKVFKGESEDQTPAWSKTYKDILNMKKEIDGQAKSPGARVYDLPMDQLVFDKKALPSSSHLPSRRLNMPPIVDSAFTLADSIRSHSSKSSKDSNFKMLSPRFAPVLPDKYESKGVLSPSILAFYKDDAEDQVLPLPSLFEATGMKKKDRDSLLEMIMEVSGARKTVDEAFQTLRKMNLLGVDGPFLEVTNKLQETFKDLERSFTRRQRVQMKKRQFTFLEKDQLNTLYSKQGMNKEQQGEFDIDEYNSLSHKDREESLWKRIEIFASNQSESHRVKRQTVIPNVLSVLNPTVLAPYMFTPIVGLSILGPVVLSPSLFSPLILNPSVLGPYVLSPAVGMPFILSPYLLSPYVLSPMVMDPFILSPYVLSPNVINPYVLSPVILSSSQLDKSISCMISHSRSHSIPSLLFSFIHSSLLASGHFATMADKSADLEHKITFDPSKNVTFKPVPEEQLRDLTISNTYNQSVMFKMKTTRPGVFKMKPVFFALQPNQKKTIKLHYSGCPDGVKLNLKDRFSVIMAIVPKDAPTDWDVEKVWEDQKMQVELADSVKRKVIRIHYEGYEVPTDPPEKSEKKSKKKKKGATKEIIDEKNEKKVEREKMAAAATANALAQAAGQPQPFPHVQPIVYIVYQGLPPKEELEAKSSLSFALSIMRILILTLLSVSVYAERDRTSCFNYIDCLEQAQLQFKNCAGGTAVALSLERRTKLMSEMLDDRRNVLEICQTNLRKESLDFDTLQSLVNEDSRECFQKIPFTPLQSIPKDCEYPLAPLPSREIPHGRCLGSFQKDRHQCEKLLRCCPEHNACAERMNALSIAYQIARKKSREISDRMMECISDETAKDNERRALIGEEETKEDEPVTFPTLSPTTPESIPTPRSTKKLWVPNKIVRLPKSIIGDIEPEVEEKEGEEETTTPSKPRRVKISEKIVPSSDGGMPFNRPDKAMRKRIEKRLQLTPSALLEKNREDFFNKFDKARKEKEAESIEKEVEESEEEEPKEDKKVAIVKFLLEKADAQTTERVITMLASGDLKGLMEIEKKEKRRRKDAILKALPAEPESEEIEEKMRKRVSIENVIKQTLEKVSSDHKEQKKALMKNIKSALVEQKQSMEKMVQVAKEREAKESQVTASPELISDVPSTTTTSSPEETTKLPETAHEIEKSILEKKEAKLSEELRQRIGLENEFRKMNGEETTTVETIVAQTEAEETTESSHKKLDIRPILDSDVTTTSRPIFDSDVPTEVPSTTLATVTIVKTLIDSESSRNVTRLHKKKRGKGSRHARRTKNGKKAEEPSDKFCLSYGECESLAWEYDQRCHKKFNPITVTFGIEDSQLRNLLLNNSKSDNSVVTQVCLRPVDKSVHNSVLQLQHIERGVRKACLSLGRDRPTLTKKEKDECRILSHFSVIEMEDWLEQTHGHTETNLAECQARTAAIAASCQELSSCCSAISPCEQYISSSPVRKMRVEAIQLLLAQQNDCENRMEKTLKQLHEHFRLRPARK</sequence>
<dbReference type="PRINTS" id="PR00328">
    <property type="entry name" value="SAR1GTPBP"/>
</dbReference>
<dbReference type="SUPFAM" id="SSF53756">
    <property type="entry name" value="UDP-Glycosyltransferase/glycogen phosphorylase"/>
    <property type="match status" value="1"/>
</dbReference>
<dbReference type="SUPFAM" id="SSF56784">
    <property type="entry name" value="HAD-like"/>
    <property type="match status" value="1"/>
</dbReference>
<dbReference type="GO" id="GO:0004805">
    <property type="term" value="F:trehalose-phosphatase activity"/>
    <property type="evidence" value="ECO:0000318"/>
    <property type="project" value="GO_Central"/>
</dbReference>
<evidence type="ECO:0000256" key="3">
    <source>
        <dbReference type="ARBA" id="ARBA00006107"/>
    </source>
</evidence>
<evidence type="ECO:0000313" key="16">
    <source>
        <dbReference type="EnsemblMetazoa" id="PPA18747.1"/>
    </source>
</evidence>
<dbReference type="GO" id="GO:0046872">
    <property type="term" value="F:metal ion binding"/>
    <property type="evidence" value="ECO:0007669"/>
    <property type="project" value="UniProtKB-KW"/>
</dbReference>
<dbReference type="Pfam" id="PF21141">
    <property type="entry name" value="T6PP_C"/>
    <property type="match status" value="1"/>
</dbReference>
<dbReference type="Pfam" id="PF00635">
    <property type="entry name" value="Motile_Sperm"/>
    <property type="match status" value="1"/>
</dbReference>
<comment type="catalytic activity">
    <reaction evidence="10">
        <text>D-glucose 6-phosphate + UDP-alpha-D-glucose = alpha,alpha-trehalose 6-phosphate + UDP + H(+)</text>
        <dbReference type="Rhea" id="RHEA:18889"/>
        <dbReference type="ChEBI" id="CHEBI:15378"/>
        <dbReference type="ChEBI" id="CHEBI:58223"/>
        <dbReference type="ChEBI" id="CHEBI:58429"/>
        <dbReference type="ChEBI" id="CHEBI:58885"/>
        <dbReference type="ChEBI" id="CHEBI:61548"/>
        <dbReference type="EC" id="2.4.1.15"/>
    </reaction>
</comment>
<feature type="compositionally biased region" description="Acidic residues" evidence="14">
    <location>
        <begin position="2528"/>
        <end position="2540"/>
    </location>
</feature>
<keyword evidence="12" id="KW-0460">Magnesium</keyword>
<dbReference type="Gene3D" id="3.40.50.300">
    <property type="entry name" value="P-loop containing nucleotide triphosphate hydrolases"/>
    <property type="match status" value="1"/>
</dbReference>
<evidence type="ECO:0000256" key="11">
    <source>
        <dbReference type="PIRSR" id="PIRSR606689-1"/>
    </source>
</evidence>
<dbReference type="SUPFAM" id="SSF52540">
    <property type="entry name" value="P-loop containing nucleoside triphosphate hydrolases"/>
    <property type="match status" value="1"/>
</dbReference>
<keyword evidence="13" id="KW-0175">Coiled coil</keyword>
<feature type="compositionally biased region" description="Polar residues" evidence="14">
    <location>
        <begin position="2491"/>
        <end position="2505"/>
    </location>
</feature>
<dbReference type="InterPro" id="IPR000535">
    <property type="entry name" value="MSP_dom"/>
</dbReference>
<evidence type="ECO:0000256" key="12">
    <source>
        <dbReference type="PIRSR" id="PIRSR606689-2"/>
    </source>
</evidence>
<dbReference type="GO" id="GO:0005992">
    <property type="term" value="P:trehalose biosynthetic process"/>
    <property type="evidence" value="ECO:0000318"/>
    <property type="project" value="GO_Central"/>
</dbReference>
<reference evidence="17" key="1">
    <citation type="journal article" date="2008" name="Nat. Genet.">
        <title>The Pristionchus pacificus genome provides a unique perspective on nematode lifestyle and parasitism.</title>
        <authorList>
            <person name="Dieterich C."/>
            <person name="Clifton S.W."/>
            <person name="Schuster L.N."/>
            <person name="Chinwalla A."/>
            <person name="Delehaunty K."/>
            <person name="Dinkelacker I."/>
            <person name="Fulton L."/>
            <person name="Fulton R."/>
            <person name="Godfrey J."/>
            <person name="Minx P."/>
            <person name="Mitreva M."/>
            <person name="Roeseler W."/>
            <person name="Tian H."/>
            <person name="Witte H."/>
            <person name="Yang S.P."/>
            <person name="Wilson R.K."/>
            <person name="Sommer R.J."/>
        </authorList>
    </citation>
    <scope>NUCLEOTIDE SEQUENCE [LARGE SCALE GENOMIC DNA]</scope>
    <source>
        <strain evidence="17">PS312</strain>
    </source>
</reference>
<dbReference type="InterPro" id="IPR006954">
    <property type="entry name" value="Mlt-10-like"/>
</dbReference>
<dbReference type="Proteomes" id="UP000005239">
    <property type="component" value="Unassembled WGS sequence"/>
</dbReference>
<accession>A0A8R1UBY0</accession>
<dbReference type="Gene3D" id="1.20.58.1800">
    <property type="match status" value="1"/>
</dbReference>
<evidence type="ECO:0000256" key="2">
    <source>
        <dbReference type="ARBA" id="ARBA00005409"/>
    </source>
</evidence>
<evidence type="ECO:0000256" key="6">
    <source>
        <dbReference type="ARBA" id="ARBA00022676"/>
    </source>
</evidence>
<evidence type="ECO:0000256" key="14">
    <source>
        <dbReference type="SAM" id="MobiDB-lite"/>
    </source>
</evidence>
<feature type="binding site" evidence="12">
    <location>
        <position position="984"/>
    </location>
    <ligand>
        <name>Mg(2+)</name>
        <dbReference type="ChEBI" id="CHEBI:18420"/>
    </ligand>
</feature>
<evidence type="ECO:0000256" key="9">
    <source>
        <dbReference type="ARBA" id="ARBA00023134"/>
    </source>
</evidence>
<feature type="binding site" evidence="12">
    <location>
        <position position="1001"/>
    </location>
    <ligand>
        <name>Mg(2+)</name>
        <dbReference type="ChEBI" id="CHEBI:18420"/>
    </ligand>
</feature>
<feature type="binding site" evidence="11">
    <location>
        <begin position="977"/>
        <end position="984"/>
    </location>
    <ligand>
        <name>GTP</name>
        <dbReference type="ChEBI" id="CHEBI:37565"/>
    </ligand>
</feature>
<dbReference type="PANTHER" id="PTHR10788">
    <property type="entry name" value="TREHALOSE-6-PHOSPHATE SYNTHASE"/>
    <property type="match status" value="1"/>
</dbReference>
<comment type="function">
    <text evidence="1">Catalyzes the production of trehalose from glucose-6-phosphate and UDP-alpha-D-glucose in a 2 step process.</text>
</comment>
<keyword evidence="12" id="KW-0479">Metal-binding</keyword>
<feature type="compositionally biased region" description="Low complexity" evidence="14">
    <location>
        <begin position="2762"/>
        <end position="2771"/>
    </location>
</feature>
<dbReference type="InterPro" id="IPR041064">
    <property type="entry name" value="T6PP_helical"/>
</dbReference>
<feature type="region of interest" description="Disordered" evidence="14">
    <location>
        <begin position="2528"/>
        <end position="2568"/>
    </location>
</feature>
<evidence type="ECO:0000256" key="5">
    <source>
        <dbReference type="ARBA" id="ARBA00012538"/>
    </source>
</evidence>
<dbReference type="InterPro" id="IPR013783">
    <property type="entry name" value="Ig-like_fold"/>
</dbReference>
<comment type="similarity">
    <text evidence="3">In the C-terminal section; belongs to the gob-1 trehalose phosphatase family.</text>
</comment>
<dbReference type="InterPro" id="IPR001830">
    <property type="entry name" value="Glyco_trans_20"/>
</dbReference>
<dbReference type="Gene3D" id="2.60.40.10">
    <property type="entry name" value="Immunoglobulins"/>
    <property type="match status" value="1"/>
</dbReference>
<dbReference type="SUPFAM" id="SSF49354">
    <property type="entry name" value="PapD-like"/>
    <property type="match status" value="1"/>
</dbReference>
<dbReference type="NCBIfam" id="TIGR00231">
    <property type="entry name" value="small_GTP"/>
    <property type="match status" value="1"/>
</dbReference>
<evidence type="ECO:0000256" key="8">
    <source>
        <dbReference type="ARBA" id="ARBA00022741"/>
    </source>
</evidence>
<name>A0A8R1UBY0_PRIPA</name>
<evidence type="ECO:0000259" key="15">
    <source>
        <dbReference type="PROSITE" id="PS50202"/>
    </source>
</evidence>
<evidence type="ECO:0000256" key="13">
    <source>
        <dbReference type="SAM" id="Coils"/>
    </source>
</evidence>
<dbReference type="InterPro" id="IPR049063">
    <property type="entry name" value="T6PP_C"/>
</dbReference>
<dbReference type="SMART" id="SM00175">
    <property type="entry name" value="RAB"/>
    <property type="match status" value="1"/>
</dbReference>
<dbReference type="GO" id="GO:0030010">
    <property type="term" value="P:establishment of cell polarity"/>
    <property type="evidence" value="ECO:0007669"/>
    <property type="project" value="UniProtKB-ARBA"/>
</dbReference>
<dbReference type="GO" id="GO:0005525">
    <property type="term" value="F:GTP binding"/>
    <property type="evidence" value="ECO:0007669"/>
    <property type="project" value="UniProtKB-KW"/>
</dbReference>
<dbReference type="Pfam" id="PF04870">
    <property type="entry name" value="Moulting_cycle"/>
    <property type="match status" value="1"/>
</dbReference>
<dbReference type="Gene3D" id="3.40.50.1000">
    <property type="entry name" value="HAD superfamily/HAD-like"/>
    <property type="match status" value="1"/>
</dbReference>
<dbReference type="InterPro" id="IPR023214">
    <property type="entry name" value="HAD_sf"/>
</dbReference>
<dbReference type="PANTHER" id="PTHR10788:SF110">
    <property type="entry name" value="ALPHA,ALPHA-TREHALOSE-PHOSPHATE SYNTHASE [UDP-FORMING] 2"/>
    <property type="match status" value="1"/>
</dbReference>
<feature type="region of interest" description="Disordered" evidence="14">
    <location>
        <begin position="251"/>
        <end position="273"/>
    </location>
</feature>